<dbReference type="CDD" id="cd19096">
    <property type="entry name" value="AKR_Fe-S_oxidoreductase"/>
    <property type="match status" value="1"/>
</dbReference>
<dbReference type="GO" id="GO:0046872">
    <property type="term" value="F:metal ion binding"/>
    <property type="evidence" value="ECO:0007669"/>
    <property type="project" value="UniProtKB-KW"/>
</dbReference>
<dbReference type="PROSITE" id="PS00198">
    <property type="entry name" value="4FE4S_FER_1"/>
    <property type="match status" value="2"/>
</dbReference>
<dbReference type="AlphaFoldDB" id="A0A926HP52"/>
<dbReference type="Gene3D" id="3.20.20.100">
    <property type="entry name" value="NADP-dependent oxidoreductase domain"/>
    <property type="match status" value="1"/>
</dbReference>
<dbReference type="PROSITE" id="PS51379">
    <property type="entry name" value="4FE4S_FER_2"/>
    <property type="match status" value="2"/>
</dbReference>
<dbReference type="GO" id="GO:0051536">
    <property type="term" value="F:iron-sulfur cluster binding"/>
    <property type="evidence" value="ECO:0007669"/>
    <property type="project" value="UniProtKB-KW"/>
</dbReference>
<dbReference type="PANTHER" id="PTHR43312">
    <property type="entry name" value="D-THREO-ALDOSE 1-DEHYDROGENASE"/>
    <property type="match status" value="1"/>
</dbReference>
<organism evidence="5 6">
    <name type="scientific">Gehongia tenuis</name>
    <dbReference type="NCBI Taxonomy" id="2763655"/>
    <lineage>
        <taxon>Bacteria</taxon>
        <taxon>Bacillati</taxon>
        <taxon>Bacillota</taxon>
        <taxon>Clostridia</taxon>
        <taxon>Christensenellales</taxon>
        <taxon>Christensenellaceae</taxon>
        <taxon>Gehongia</taxon>
    </lineage>
</organism>
<evidence type="ECO:0000313" key="5">
    <source>
        <dbReference type="EMBL" id="MBC8531304.1"/>
    </source>
</evidence>
<gene>
    <name evidence="5" type="ORF">H8696_05515</name>
</gene>
<dbReference type="InterPro" id="IPR036812">
    <property type="entry name" value="NAD(P)_OxRdtase_dom_sf"/>
</dbReference>
<evidence type="ECO:0000256" key="3">
    <source>
        <dbReference type="ARBA" id="ARBA00023014"/>
    </source>
</evidence>
<keyword evidence="6" id="KW-1185">Reference proteome</keyword>
<dbReference type="SUPFAM" id="SSF46548">
    <property type="entry name" value="alpha-helical ferredoxin"/>
    <property type="match status" value="1"/>
</dbReference>
<sequence>MIYKPFQELKLSALGFGSMRLPTAGKGGPIDEVKARELVEYAYEQGINYFDTAYRYHEGESEKFMGRVLSELPRDSWYLASKMPGHMMYYRNGRVGFSGYLSSMAVKTPREIFLEQLEKCRVDYFDFYLLHNLCETSYDFYTDEDLAVVDYLLQQKKAGWIRHLGFSAHGRAETIERFLNWRDDFEFAQIQLNYMDWSLQDAKRKYEILTEHGIPVMVMEPCRGGRLAELPPQAGAMLKKARPEDTIASWAFRFLQSLSNVQVVLSGMTTMEQLKENLTLFSREDPTTPEERALLEKVVGMMADLVPCTGCRYCMEECPQGLDIPKLISMYNELKHDGMGTVRFTLDAMTPGELPGACLGCGACRRICPQGIDIPGILKDFAQRIQNHSVNG</sequence>
<evidence type="ECO:0000313" key="6">
    <source>
        <dbReference type="Proteomes" id="UP000623172"/>
    </source>
</evidence>
<keyword evidence="1" id="KW-0479">Metal-binding</keyword>
<dbReference type="InterPro" id="IPR053135">
    <property type="entry name" value="AKR2_Oxidoreductase"/>
</dbReference>
<dbReference type="RefSeq" id="WP_249315712.1">
    <property type="nucleotide sequence ID" value="NZ_JACRSR010000001.1"/>
</dbReference>
<evidence type="ECO:0000256" key="2">
    <source>
        <dbReference type="ARBA" id="ARBA00023004"/>
    </source>
</evidence>
<dbReference type="InterPro" id="IPR017900">
    <property type="entry name" value="4Fe4S_Fe_S_CS"/>
</dbReference>
<evidence type="ECO:0000256" key="1">
    <source>
        <dbReference type="ARBA" id="ARBA00022723"/>
    </source>
</evidence>
<proteinExistence type="predicted"/>
<dbReference type="Pfam" id="PF00248">
    <property type="entry name" value="Aldo_ket_red"/>
    <property type="match status" value="1"/>
</dbReference>
<accession>A0A926HP52</accession>
<comment type="caution">
    <text evidence="5">The sequence shown here is derived from an EMBL/GenBank/DDBJ whole genome shotgun (WGS) entry which is preliminary data.</text>
</comment>
<feature type="domain" description="4Fe-4S ferredoxin-type" evidence="4">
    <location>
        <begin position="349"/>
        <end position="377"/>
    </location>
</feature>
<dbReference type="Pfam" id="PF13187">
    <property type="entry name" value="Fer4_9"/>
    <property type="match status" value="1"/>
</dbReference>
<keyword evidence="3" id="KW-0411">Iron-sulfur</keyword>
<dbReference type="SUPFAM" id="SSF51430">
    <property type="entry name" value="NAD(P)-linked oxidoreductase"/>
    <property type="match status" value="1"/>
</dbReference>
<dbReference type="Gene3D" id="3.30.70.20">
    <property type="match status" value="1"/>
</dbReference>
<feature type="domain" description="4Fe-4S ferredoxin-type" evidence="4">
    <location>
        <begin position="299"/>
        <end position="327"/>
    </location>
</feature>
<protein>
    <submittedName>
        <fullName evidence="5">Aldo/keto reductase</fullName>
    </submittedName>
</protein>
<dbReference type="Proteomes" id="UP000623172">
    <property type="component" value="Unassembled WGS sequence"/>
</dbReference>
<dbReference type="PANTHER" id="PTHR43312:SF2">
    <property type="entry name" value="OXIDOREDUCTASE"/>
    <property type="match status" value="1"/>
</dbReference>
<keyword evidence="2" id="KW-0408">Iron</keyword>
<dbReference type="EMBL" id="JACRSR010000001">
    <property type="protein sequence ID" value="MBC8531304.1"/>
    <property type="molecule type" value="Genomic_DNA"/>
</dbReference>
<evidence type="ECO:0000259" key="4">
    <source>
        <dbReference type="PROSITE" id="PS51379"/>
    </source>
</evidence>
<dbReference type="InterPro" id="IPR023210">
    <property type="entry name" value="NADP_OxRdtase_dom"/>
</dbReference>
<reference evidence="5" key="1">
    <citation type="submission" date="2020-08" db="EMBL/GenBank/DDBJ databases">
        <title>Genome public.</title>
        <authorList>
            <person name="Liu C."/>
            <person name="Sun Q."/>
        </authorList>
    </citation>
    <scope>NUCLEOTIDE SEQUENCE</scope>
    <source>
        <strain evidence="5">NSJ-53</strain>
    </source>
</reference>
<dbReference type="InterPro" id="IPR017896">
    <property type="entry name" value="4Fe4S_Fe-S-bd"/>
</dbReference>
<name>A0A926HP52_9FIRM</name>